<accession>A0A6J4RIQ0</accession>
<proteinExistence type="predicted"/>
<gene>
    <name evidence="1" type="ORF">AVDCRST_MAG67-453</name>
</gene>
<name>A0A6J4RIQ0_9ACTN</name>
<sequence length="48" mass="5198">MCERHDLEEHPDAFLRVMGARPQKRGGSHELAQACRGSGPFASGCTLS</sequence>
<dbReference type="EMBL" id="CADCVQ010000017">
    <property type="protein sequence ID" value="CAA9474740.1"/>
    <property type="molecule type" value="Genomic_DNA"/>
</dbReference>
<organism evidence="1">
    <name type="scientific">uncultured Solirubrobacteraceae bacterium</name>
    <dbReference type="NCBI Taxonomy" id="1162706"/>
    <lineage>
        <taxon>Bacteria</taxon>
        <taxon>Bacillati</taxon>
        <taxon>Actinomycetota</taxon>
        <taxon>Thermoleophilia</taxon>
        <taxon>Solirubrobacterales</taxon>
        <taxon>Solirubrobacteraceae</taxon>
        <taxon>environmental samples</taxon>
    </lineage>
</organism>
<reference evidence="1" key="1">
    <citation type="submission" date="2020-02" db="EMBL/GenBank/DDBJ databases">
        <authorList>
            <person name="Meier V. D."/>
        </authorList>
    </citation>
    <scope>NUCLEOTIDE SEQUENCE</scope>
    <source>
        <strain evidence="1">AVDCRST_MAG67</strain>
    </source>
</reference>
<evidence type="ECO:0000313" key="1">
    <source>
        <dbReference type="EMBL" id="CAA9474740.1"/>
    </source>
</evidence>
<dbReference type="AlphaFoldDB" id="A0A6J4RIQ0"/>
<protein>
    <submittedName>
        <fullName evidence="1">Uncharacterized protein</fullName>
    </submittedName>
</protein>